<evidence type="ECO:0000259" key="1">
    <source>
        <dbReference type="Pfam" id="PF08242"/>
    </source>
</evidence>
<comment type="caution">
    <text evidence="2">The sequence shown here is derived from an EMBL/GenBank/DDBJ whole genome shotgun (WGS) entry which is preliminary data.</text>
</comment>
<evidence type="ECO:0000313" key="3">
    <source>
        <dbReference type="Proteomes" id="UP000288859"/>
    </source>
</evidence>
<dbReference type="Gene3D" id="3.40.50.150">
    <property type="entry name" value="Vaccinia Virus protein VP39"/>
    <property type="match status" value="1"/>
</dbReference>
<feature type="domain" description="Methyltransferase type 12" evidence="1">
    <location>
        <begin position="117"/>
        <end position="232"/>
    </location>
</feature>
<name>A0A438MRM0_EXOME</name>
<dbReference type="CDD" id="cd02440">
    <property type="entry name" value="AdoMet_MTases"/>
    <property type="match status" value="1"/>
</dbReference>
<reference evidence="2 3" key="1">
    <citation type="submission" date="2017-03" db="EMBL/GenBank/DDBJ databases">
        <title>Genomes of endolithic fungi from Antarctica.</title>
        <authorList>
            <person name="Coleine C."/>
            <person name="Masonjones S."/>
            <person name="Stajich J.E."/>
        </authorList>
    </citation>
    <scope>NUCLEOTIDE SEQUENCE [LARGE SCALE GENOMIC DNA]</scope>
    <source>
        <strain evidence="2 3">CCFEE 6314</strain>
    </source>
</reference>
<sequence length="356" mass="38587">MPPDGKAVGAVLASFNTNLGDLSSSLWRLIGFSETINDIWFRGRNSYPQLYDYQHAIAYEDRGGLILVSKLASGPDAWKQLSSKMAAMTATGPSLTARALVSRMDALHPLINATGLLDIGCGTGSIISHILDTYASSLPKTCTLIAADYSPDMVASTKALRSKRLTAAQSNTPTAGVWSSLAVHELDAHDTSSAIVDCSLSHVLAGHVYFLLANPQKALHDTYRALTVNGILAISVGHQAAHADALEAAIECVKPGSRFSMLFPPWNSEVGIKVELETCGFVDIETFVVEEEMPFDDIQDFAKTLMWLPVVKNVVQGWEEREKDTLIREVMKELEARVQEGGKLGVSSIVALAWKR</sequence>
<protein>
    <recommendedName>
        <fullName evidence="1">Methyltransferase type 12 domain-containing protein</fullName>
    </recommendedName>
</protein>
<dbReference type="InterPro" id="IPR029063">
    <property type="entry name" value="SAM-dependent_MTases_sf"/>
</dbReference>
<dbReference type="InterPro" id="IPR013217">
    <property type="entry name" value="Methyltransf_12"/>
</dbReference>
<dbReference type="AlphaFoldDB" id="A0A438MRM0"/>
<gene>
    <name evidence="2" type="ORF">B0A52_09714</name>
</gene>
<dbReference type="SUPFAM" id="SSF53335">
    <property type="entry name" value="S-adenosyl-L-methionine-dependent methyltransferases"/>
    <property type="match status" value="1"/>
</dbReference>
<dbReference type="Pfam" id="PF08242">
    <property type="entry name" value="Methyltransf_12"/>
    <property type="match status" value="1"/>
</dbReference>
<dbReference type="Proteomes" id="UP000288859">
    <property type="component" value="Unassembled WGS sequence"/>
</dbReference>
<evidence type="ECO:0000313" key="2">
    <source>
        <dbReference type="EMBL" id="RVX66283.1"/>
    </source>
</evidence>
<organism evidence="2 3">
    <name type="scientific">Exophiala mesophila</name>
    <name type="common">Black yeast-like fungus</name>
    <dbReference type="NCBI Taxonomy" id="212818"/>
    <lineage>
        <taxon>Eukaryota</taxon>
        <taxon>Fungi</taxon>
        <taxon>Dikarya</taxon>
        <taxon>Ascomycota</taxon>
        <taxon>Pezizomycotina</taxon>
        <taxon>Eurotiomycetes</taxon>
        <taxon>Chaetothyriomycetidae</taxon>
        <taxon>Chaetothyriales</taxon>
        <taxon>Herpotrichiellaceae</taxon>
        <taxon>Exophiala</taxon>
    </lineage>
</organism>
<proteinExistence type="predicted"/>
<dbReference type="EMBL" id="NAJM01000064">
    <property type="protein sequence ID" value="RVX66283.1"/>
    <property type="molecule type" value="Genomic_DNA"/>
</dbReference>
<dbReference type="OrthoDB" id="2013972at2759"/>
<accession>A0A438MRM0</accession>